<organism evidence="4 5">
    <name type="scientific">Cryomorpha ignava</name>
    <dbReference type="NCBI Taxonomy" id="101383"/>
    <lineage>
        <taxon>Bacteria</taxon>
        <taxon>Pseudomonadati</taxon>
        <taxon>Bacteroidota</taxon>
        <taxon>Flavobacteriia</taxon>
        <taxon>Flavobacteriales</taxon>
        <taxon>Cryomorphaceae</taxon>
        <taxon>Cryomorpha</taxon>
    </lineage>
</organism>
<keyword evidence="1" id="KW-0677">Repeat</keyword>
<protein>
    <submittedName>
        <fullName evidence="4">Tetratricopeptide repeat protein</fullName>
    </submittedName>
</protein>
<gene>
    <name evidence="4" type="ORF">G3O08_07375</name>
</gene>
<dbReference type="InterPro" id="IPR050498">
    <property type="entry name" value="Ycf3"/>
</dbReference>
<dbReference type="EMBL" id="JAAGVY010000010">
    <property type="protein sequence ID" value="NEN23317.1"/>
    <property type="molecule type" value="Genomic_DNA"/>
</dbReference>
<evidence type="ECO:0000256" key="2">
    <source>
        <dbReference type="ARBA" id="ARBA00022803"/>
    </source>
</evidence>
<feature type="repeat" description="TPR" evidence="3">
    <location>
        <begin position="37"/>
        <end position="70"/>
    </location>
</feature>
<dbReference type="InterPro" id="IPR019734">
    <property type="entry name" value="TPR_rpt"/>
</dbReference>
<dbReference type="RefSeq" id="WP_163284431.1">
    <property type="nucleotide sequence ID" value="NZ_JAAGVY010000010.1"/>
</dbReference>
<sequence length="194" mass="22246">MSNLTKYTEKAEKFYSEHKFKEAIYWYTRAISENSSADLYSERAVAFFHNNQLKESLEDMNRAQELEPARSYRYSSRAYIRDAMGDVEGAVKDYEKAVELDPDDAIAHNNLGLLIEKLGHHQKAKVFFDFADKLAQDQSGDPNATAERPRNIQTDLNKEKKGTTLGAEIAKVFSSGDQFNEFLRFVKNGFKHKS</sequence>
<comment type="caution">
    <text evidence="4">The sequence shown here is derived from an EMBL/GenBank/DDBJ whole genome shotgun (WGS) entry which is preliminary data.</text>
</comment>
<dbReference type="AlphaFoldDB" id="A0A7K3WNT2"/>
<keyword evidence="2 3" id="KW-0802">TPR repeat</keyword>
<keyword evidence="5" id="KW-1185">Reference proteome</keyword>
<name>A0A7K3WNT2_9FLAO</name>
<dbReference type="Gene3D" id="1.25.40.10">
    <property type="entry name" value="Tetratricopeptide repeat domain"/>
    <property type="match status" value="2"/>
</dbReference>
<evidence type="ECO:0000256" key="3">
    <source>
        <dbReference type="PROSITE-ProRule" id="PRU00339"/>
    </source>
</evidence>
<dbReference type="Pfam" id="PF13414">
    <property type="entry name" value="TPR_11"/>
    <property type="match status" value="1"/>
</dbReference>
<dbReference type="SMART" id="SM00028">
    <property type="entry name" value="TPR"/>
    <property type="match status" value="3"/>
</dbReference>
<evidence type="ECO:0000256" key="1">
    <source>
        <dbReference type="ARBA" id="ARBA00022737"/>
    </source>
</evidence>
<accession>A0A7K3WNT2</accession>
<dbReference type="PROSITE" id="PS50005">
    <property type="entry name" value="TPR"/>
    <property type="match status" value="2"/>
</dbReference>
<dbReference type="SUPFAM" id="SSF48452">
    <property type="entry name" value="TPR-like"/>
    <property type="match status" value="1"/>
</dbReference>
<evidence type="ECO:0000313" key="4">
    <source>
        <dbReference type="EMBL" id="NEN23317.1"/>
    </source>
</evidence>
<dbReference type="PANTHER" id="PTHR44858:SF1">
    <property type="entry name" value="UDP-N-ACETYLGLUCOSAMINE--PEPTIDE N-ACETYLGLUCOSAMINYLTRANSFERASE SPINDLY-RELATED"/>
    <property type="match status" value="1"/>
</dbReference>
<reference evidence="4 5" key="1">
    <citation type="submission" date="2020-02" db="EMBL/GenBank/DDBJ databases">
        <title>Out from the shadows clarifying the taxonomy of the family Cryomorphaceae and related taxa by utilizing the GTDB taxonomic framework.</title>
        <authorList>
            <person name="Bowman J.P."/>
        </authorList>
    </citation>
    <scope>NUCLEOTIDE SEQUENCE [LARGE SCALE GENOMIC DNA]</scope>
    <source>
        <strain evidence="4 5">QSSC 1-22</strain>
    </source>
</reference>
<dbReference type="InterPro" id="IPR011990">
    <property type="entry name" value="TPR-like_helical_dom_sf"/>
</dbReference>
<dbReference type="PANTHER" id="PTHR44858">
    <property type="entry name" value="TETRATRICOPEPTIDE REPEAT PROTEIN 6"/>
    <property type="match status" value="1"/>
</dbReference>
<proteinExistence type="predicted"/>
<feature type="repeat" description="TPR" evidence="3">
    <location>
        <begin position="71"/>
        <end position="104"/>
    </location>
</feature>
<evidence type="ECO:0000313" key="5">
    <source>
        <dbReference type="Proteomes" id="UP000486602"/>
    </source>
</evidence>
<dbReference type="Proteomes" id="UP000486602">
    <property type="component" value="Unassembled WGS sequence"/>
</dbReference>